<evidence type="ECO:0000256" key="1">
    <source>
        <dbReference type="ARBA" id="ARBA00005257"/>
    </source>
</evidence>
<evidence type="ECO:0008006" key="7">
    <source>
        <dbReference type="Google" id="ProtNLM"/>
    </source>
</evidence>
<dbReference type="InterPro" id="IPR001047">
    <property type="entry name" value="Ribosomal_eS8"/>
</dbReference>
<comment type="similarity">
    <text evidence="1">Belongs to the eukaryotic ribosomal protein eS8 family.</text>
</comment>
<dbReference type="NCBIfam" id="TIGR00307">
    <property type="entry name" value="eS8"/>
    <property type="match status" value="1"/>
</dbReference>
<dbReference type="Pfam" id="PF01201">
    <property type="entry name" value="Ribosomal_S8e"/>
    <property type="match status" value="1"/>
</dbReference>
<evidence type="ECO:0000313" key="5">
    <source>
        <dbReference type="EMBL" id="KXB06684.1"/>
    </source>
</evidence>
<feature type="compositionally biased region" description="Basic residues" evidence="4">
    <location>
        <begin position="1"/>
        <end position="23"/>
    </location>
</feature>
<feature type="region of interest" description="Disordered" evidence="4">
    <location>
        <begin position="1"/>
        <end position="30"/>
    </location>
</feature>
<keyword evidence="3" id="KW-0687">Ribonucleoprotein</keyword>
<sequence>MWHKRSRRRITGGKVKEKRKRRKSELGRETLPCKVRGNERRKKVGVRGKGNQKTRLQFAEKVNLTDPDTGDTTTEKIEEVVENPANPHFARRDIITKGAIIQTSRGKGEVTSRPGQEGQINAVKLES</sequence>
<accession>A0A133VJT0</accession>
<dbReference type="PROSITE" id="PS01193">
    <property type="entry name" value="RIBOSOMAL_S8E"/>
    <property type="match status" value="1"/>
</dbReference>
<organism evidence="5 6">
    <name type="scientific">candidate division MSBL1 archaeon SCGC-AAA382A20</name>
    <dbReference type="NCBI Taxonomy" id="1698280"/>
    <lineage>
        <taxon>Archaea</taxon>
        <taxon>Methanobacteriati</taxon>
        <taxon>Methanobacteriota</taxon>
        <taxon>candidate division MSBL1</taxon>
    </lineage>
</organism>
<reference evidence="5 6" key="1">
    <citation type="journal article" date="2016" name="Sci. Rep.">
        <title>Metabolic traits of an uncultured archaeal lineage -MSBL1- from brine pools of the Red Sea.</title>
        <authorList>
            <person name="Mwirichia R."/>
            <person name="Alam I."/>
            <person name="Rashid M."/>
            <person name="Vinu M."/>
            <person name="Ba-Alawi W."/>
            <person name="Anthony Kamau A."/>
            <person name="Kamanda Ngugi D."/>
            <person name="Goker M."/>
            <person name="Klenk H.P."/>
            <person name="Bajic V."/>
            <person name="Stingl U."/>
        </authorList>
    </citation>
    <scope>NUCLEOTIDE SEQUENCE [LARGE SCALE GENOMIC DNA]</scope>
    <source>
        <strain evidence="5">SCGC-AAA382A20</strain>
    </source>
</reference>
<dbReference type="PANTHER" id="PTHR10394">
    <property type="entry name" value="40S RIBOSOMAL PROTEIN S8"/>
    <property type="match status" value="1"/>
</dbReference>
<dbReference type="GO" id="GO:0003735">
    <property type="term" value="F:structural constituent of ribosome"/>
    <property type="evidence" value="ECO:0007669"/>
    <property type="project" value="InterPro"/>
</dbReference>
<dbReference type="AlphaFoldDB" id="A0A133VJT0"/>
<evidence type="ECO:0000256" key="3">
    <source>
        <dbReference type="ARBA" id="ARBA00023274"/>
    </source>
</evidence>
<name>A0A133VJT0_9EURY</name>
<evidence type="ECO:0000256" key="4">
    <source>
        <dbReference type="SAM" id="MobiDB-lite"/>
    </source>
</evidence>
<keyword evidence="2" id="KW-0689">Ribosomal protein</keyword>
<gene>
    <name evidence="5" type="ORF">AKJ51_03160</name>
</gene>
<dbReference type="Proteomes" id="UP000070263">
    <property type="component" value="Unassembled WGS sequence"/>
</dbReference>
<evidence type="ECO:0000256" key="2">
    <source>
        <dbReference type="ARBA" id="ARBA00022980"/>
    </source>
</evidence>
<keyword evidence="6" id="KW-1185">Reference proteome</keyword>
<dbReference type="GO" id="GO:0005840">
    <property type="term" value="C:ribosome"/>
    <property type="evidence" value="ECO:0007669"/>
    <property type="project" value="UniProtKB-KW"/>
</dbReference>
<dbReference type="GO" id="GO:1990904">
    <property type="term" value="C:ribonucleoprotein complex"/>
    <property type="evidence" value="ECO:0007669"/>
    <property type="project" value="UniProtKB-KW"/>
</dbReference>
<proteinExistence type="inferred from homology"/>
<comment type="caution">
    <text evidence="5">The sequence shown here is derived from an EMBL/GenBank/DDBJ whole genome shotgun (WGS) entry which is preliminary data.</text>
</comment>
<dbReference type="InterPro" id="IPR022309">
    <property type="entry name" value="Ribosomal_Se8/biogenesis_NSA2"/>
</dbReference>
<feature type="region of interest" description="Disordered" evidence="4">
    <location>
        <begin position="104"/>
        <end position="127"/>
    </location>
</feature>
<dbReference type="Gene3D" id="2.40.10.310">
    <property type="match status" value="1"/>
</dbReference>
<evidence type="ECO:0000313" key="6">
    <source>
        <dbReference type="Proteomes" id="UP000070263"/>
    </source>
</evidence>
<dbReference type="InterPro" id="IPR018283">
    <property type="entry name" value="Ribosomal_eS8_CS"/>
</dbReference>
<dbReference type="GO" id="GO:0006412">
    <property type="term" value="P:translation"/>
    <property type="evidence" value="ECO:0007669"/>
    <property type="project" value="InterPro"/>
</dbReference>
<protein>
    <recommendedName>
        <fullName evidence="7">30S ribosomal protein S8e</fullName>
    </recommendedName>
</protein>
<dbReference type="EMBL" id="LHYE01000035">
    <property type="protein sequence ID" value="KXB06684.1"/>
    <property type="molecule type" value="Genomic_DNA"/>
</dbReference>